<evidence type="ECO:0000313" key="2">
    <source>
        <dbReference type="Proteomes" id="UP000706163"/>
    </source>
</evidence>
<dbReference type="Proteomes" id="UP000706163">
    <property type="component" value="Unassembled WGS sequence"/>
</dbReference>
<dbReference type="EMBL" id="DYVT01000110">
    <property type="protein sequence ID" value="HJF68538.1"/>
    <property type="molecule type" value="Genomic_DNA"/>
</dbReference>
<gene>
    <name evidence="1" type="ORF">K8V85_09535</name>
</gene>
<dbReference type="RefSeq" id="WP_278675871.1">
    <property type="nucleotide sequence ID" value="NZ_DYVT01000110.1"/>
</dbReference>
<reference evidence="1" key="2">
    <citation type="submission" date="2021-09" db="EMBL/GenBank/DDBJ databases">
        <authorList>
            <person name="Gilroy R."/>
        </authorList>
    </citation>
    <scope>NUCLEOTIDE SEQUENCE</scope>
    <source>
        <strain evidence="1">CHK149-3286</strain>
    </source>
</reference>
<sequence length="75" mass="8796">MDNKTIIVKHFIKSKGSYEYVEFSQTTKQYTIGDSAAHLGHGDYLMMIEVPNRKALHEVMNRLISDNYRNIETFR</sequence>
<dbReference type="AlphaFoldDB" id="A0A921H1X7"/>
<protein>
    <submittedName>
        <fullName evidence="1">Uncharacterized protein</fullName>
    </submittedName>
</protein>
<proteinExistence type="predicted"/>
<reference evidence="1" key="1">
    <citation type="journal article" date="2021" name="PeerJ">
        <title>Extensive microbial diversity within the chicken gut microbiome revealed by metagenomics and culture.</title>
        <authorList>
            <person name="Gilroy R."/>
            <person name="Ravi A."/>
            <person name="Getino M."/>
            <person name="Pursley I."/>
            <person name="Horton D.L."/>
            <person name="Alikhan N.F."/>
            <person name="Baker D."/>
            <person name="Gharbi K."/>
            <person name="Hall N."/>
            <person name="Watson M."/>
            <person name="Adriaenssens E.M."/>
            <person name="Foster-Nyarko E."/>
            <person name="Jarju S."/>
            <person name="Secka A."/>
            <person name="Antonio M."/>
            <person name="Oren A."/>
            <person name="Chaudhuri R.R."/>
            <person name="La Ragione R."/>
            <person name="Hildebrand F."/>
            <person name="Pallen M.J."/>
        </authorList>
    </citation>
    <scope>NUCLEOTIDE SEQUENCE</scope>
    <source>
        <strain evidence="1">CHK149-3286</strain>
    </source>
</reference>
<organism evidence="1 2">
    <name type="scientific">Staphylococcus kloosii</name>
    <dbReference type="NCBI Taxonomy" id="29384"/>
    <lineage>
        <taxon>Bacteria</taxon>
        <taxon>Bacillati</taxon>
        <taxon>Bacillota</taxon>
        <taxon>Bacilli</taxon>
        <taxon>Bacillales</taxon>
        <taxon>Staphylococcaceae</taxon>
        <taxon>Staphylococcus</taxon>
    </lineage>
</organism>
<name>A0A921H1X7_9STAP</name>
<evidence type="ECO:0000313" key="1">
    <source>
        <dbReference type="EMBL" id="HJF68538.1"/>
    </source>
</evidence>
<comment type="caution">
    <text evidence="1">The sequence shown here is derived from an EMBL/GenBank/DDBJ whole genome shotgun (WGS) entry which is preliminary data.</text>
</comment>
<accession>A0A921H1X7</accession>